<dbReference type="Proteomes" id="UP000556869">
    <property type="component" value="Unassembled WGS sequence"/>
</dbReference>
<dbReference type="InterPro" id="IPR008090">
    <property type="entry name" value="Fe_iron_reduct"/>
</dbReference>
<dbReference type="InterPro" id="IPR022770">
    <property type="entry name" value="IucA/IucC-like_C"/>
</dbReference>
<accession>A0ABX0WXK5</accession>
<keyword evidence="2" id="KW-1133">Transmembrane helix</keyword>
<sequence>MMNALQNGSEKNASPAIGNSPTTRSLSEIKTDLFQGPYQGLGDRHQILTTHSGGIDCFTLHDPDCLAPLLDHYCQAKYPQDDRRAAISMWSQWYFGILLSPVLVLAAAGEAVLTFQPNFISLTTDDNQCPAGFDIHDRQVHELKEKSIPPDPWAHLECLIDGHLEPMVASLAASSKVSPKVFWSNIGVVVAYVEKHVLKNTRVSLAPLINDVKRPDGNRNPMVNPYSTKQSDDGNPSRRVCCLRYLLTSVDICPTCPLAKL</sequence>
<dbReference type="PRINTS" id="PR01714">
    <property type="entry name" value="2FE2SRDCTASE"/>
</dbReference>
<dbReference type="Pfam" id="PF06276">
    <property type="entry name" value="FhuF"/>
    <property type="match status" value="1"/>
</dbReference>
<keyword evidence="5" id="KW-1185">Reference proteome</keyword>
<evidence type="ECO:0000313" key="5">
    <source>
        <dbReference type="Proteomes" id="UP000556869"/>
    </source>
</evidence>
<evidence type="ECO:0000256" key="1">
    <source>
        <dbReference type="SAM" id="MobiDB-lite"/>
    </source>
</evidence>
<dbReference type="NCBIfam" id="TIGR03951">
    <property type="entry name" value="Fe_III_red_FhuF"/>
    <property type="match status" value="1"/>
</dbReference>
<evidence type="ECO:0000256" key="2">
    <source>
        <dbReference type="SAM" id="Phobius"/>
    </source>
</evidence>
<organism evidence="4 5">
    <name type="scientific">Thalassospira tepidiphila</name>
    <dbReference type="NCBI Taxonomy" id="393657"/>
    <lineage>
        <taxon>Bacteria</taxon>
        <taxon>Pseudomonadati</taxon>
        <taxon>Pseudomonadota</taxon>
        <taxon>Alphaproteobacteria</taxon>
        <taxon>Rhodospirillales</taxon>
        <taxon>Thalassospiraceae</taxon>
        <taxon>Thalassospira</taxon>
    </lineage>
</organism>
<name>A0ABX0WXK5_9PROT</name>
<evidence type="ECO:0000313" key="4">
    <source>
        <dbReference type="EMBL" id="NJB74055.1"/>
    </source>
</evidence>
<keyword evidence="2" id="KW-0812">Transmembrane</keyword>
<feature type="region of interest" description="Disordered" evidence="1">
    <location>
        <begin position="1"/>
        <end position="23"/>
    </location>
</feature>
<feature type="region of interest" description="Disordered" evidence="1">
    <location>
        <begin position="214"/>
        <end position="236"/>
    </location>
</feature>
<feature type="domain" description="Aerobactin siderophore biosynthesis IucA/IucC-like C-terminal" evidence="3">
    <location>
        <begin position="88"/>
        <end position="197"/>
    </location>
</feature>
<reference evidence="4 5" key="1">
    <citation type="submission" date="2020-03" db="EMBL/GenBank/DDBJ databases">
        <title>Genomic Encyclopedia of Type Strains, Phase IV (KMG-IV): sequencing the most valuable type-strain genomes for metagenomic binning, comparative biology and taxonomic classification.</title>
        <authorList>
            <person name="Goeker M."/>
        </authorList>
    </citation>
    <scope>NUCLEOTIDE SEQUENCE [LARGE SCALE GENOMIC DNA]</scope>
    <source>
        <strain evidence="4 5">DSM 18888</strain>
    </source>
</reference>
<feature type="transmembrane region" description="Helical" evidence="2">
    <location>
        <begin position="93"/>
        <end position="115"/>
    </location>
</feature>
<gene>
    <name evidence="4" type="ORF">GGR96_001127</name>
</gene>
<comment type="caution">
    <text evidence="4">The sequence shown here is derived from an EMBL/GenBank/DDBJ whole genome shotgun (WGS) entry which is preliminary data.</text>
</comment>
<proteinExistence type="predicted"/>
<dbReference type="RefSeq" id="WP_064779648.1">
    <property type="nucleotide sequence ID" value="NZ_BAAAEQ010000001.1"/>
</dbReference>
<protein>
    <submittedName>
        <fullName evidence="4">Ferric iron reductase protein FhuF</fullName>
    </submittedName>
</protein>
<dbReference type="EMBL" id="JAATJD010000001">
    <property type="protein sequence ID" value="NJB74055.1"/>
    <property type="molecule type" value="Genomic_DNA"/>
</dbReference>
<evidence type="ECO:0000259" key="3">
    <source>
        <dbReference type="Pfam" id="PF06276"/>
    </source>
</evidence>
<keyword evidence="2" id="KW-0472">Membrane</keyword>